<keyword evidence="2" id="KW-0812">Transmembrane</keyword>
<dbReference type="Proteomes" id="UP001431784">
    <property type="component" value="Unassembled WGS sequence"/>
</dbReference>
<dbReference type="PANTHER" id="PTHR43849:SF2">
    <property type="entry name" value="BLL3936 PROTEIN"/>
    <property type="match status" value="1"/>
</dbReference>
<keyword evidence="1" id="KW-1003">Cell membrane</keyword>
<organism evidence="4 5">
    <name type="scientific">Roseinatronobacter alkalisoli</name>
    <dbReference type="NCBI Taxonomy" id="3028235"/>
    <lineage>
        <taxon>Bacteria</taxon>
        <taxon>Pseudomonadati</taxon>
        <taxon>Pseudomonadota</taxon>
        <taxon>Alphaproteobacteria</taxon>
        <taxon>Rhodobacterales</taxon>
        <taxon>Paracoccaceae</taxon>
        <taxon>Roseinatronobacter</taxon>
    </lineage>
</organism>
<feature type="transmembrane region" description="Helical" evidence="2">
    <location>
        <begin position="356"/>
        <end position="374"/>
    </location>
</feature>
<feature type="transmembrane region" description="Helical" evidence="2">
    <location>
        <begin position="33"/>
        <end position="51"/>
    </location>
</feature>
<dbReference type="NCBIfam" id="TIGR02123">
    <property type="entry name" value="TRAP_fused"/>
    <property type="match status" value="1"/>
</dbReference>
<keyword evidence="2" id="KW-0472">Membrane</keyword>
<feature type="transmembrane region" description="Helical" evidence="2">
    <location>
        <begin position="578"/>
        <end position="608"/>
    </location>
</feature>
<feature type="transmembrane region" description="Helical" evidence="2">
    <location>
        <begin position="482"/>
        <end position="506"/>
    </location>
</feature>
<dbReference type="RefSeq" id="WP_274351709.1">
    <property type="nucleotide sequence ID" value="NZ_JAQZSM010000005.1"/>
</dbReference>
<keyword evidence="5" id="KW-1185">Reference proteome</keyword>
<feature type="transmembrane region" description="Helical" evidence="2">
    <location>
        <begin position="333"/>
        <end position="350"/>
    </location>
</feature>
<keyword evidence="2" id="KW-1133">Transmembrane helix</keyword>
<feature type="transmembrane region" description="Helical" evidence="2">
    <location>
        <begin position="58"/>
        <end position="78"/>
    </location>
</feature>
<feature type="transmembrane region" description="Helical" evidence="2">
    <location>
        <begin position="280"/>
        <end position="304"/>
    </location>
</feature>
<gene>
    <name evidence="4" type="ORF">PUT78_07915</name>
</gene>
<evidence type="ECO:0000259" key="3">
    <source>
        <dbReference type="Pfam" id="PF06808"/>
    </source>
</evidence>
<comment type="function">
    <text evidence="1">Part of the tripartite ATP-independent periplasmic (TRAP) transport system.</text>
</comment>
<dbReference type="PANTHER" id="PTHR43849">
    <property type="entry name" value="BLL3936 PROTEIN"/>
    <property type="match status" value="1"/>
</dbReference>
<evidence type="ECO:0000256" key="2">
    <source>
        <dbReference type="SAM" id="Phobius"/>
    </source>
</evidence>
<proteinExistence type="predicted"/>
<sequence length="625" mass="64695">MRETLSRGLALTIGLFVFYTAATGPFESLIQRALFLALVVSLGLTIYPLGAGTRWRPVGLAVDLALAAVTLAACGYIVMNYDAIMTSLPWATMTDKMLTAGLVVALLETGRRAVGLIFPVLVIAGLAYALLGHQLPGALGHRGFDADFVTETIFLSDLGVWGMLVGIASTVIAAFVLFGALLLHTGGGQAFMDLAMRLGGRSPGGAAKIATISSGLFGMVSGSAVANVATTGNFTIPMMKRLGYPRPFAAAVEAVASTGGQIAPPIMGAAAFVMAEILGVSYLTVMVAAILPAMLFYVSVFVTVHITAVRRGLKIVPEDELPAWRDIVAPRRMLPIVAALGLLFTGIFLGRSIATAAFWGIMGLLVAFAITRAGRMPLRDMAGRVLDGFGDAGRGLVIIGVLLAGAQILVSMINLTGIGVTLSSMIVQLAGDRTFFVALIVAGVCLIMGMGLPTTAAYVLVAAVLAPAMTAVGVEPLAAHMFVFYFATLSVITPPVCVAVFVGAGIAGTNWLPAAVEAVRLAAVVYIVPFMLLLYPGMVGQGGGLAIAEAAISGLVLVIAVPGLLSGQPLLGHRAFDAALYLAAVALAITPHWGGPPLALALLACGFWRRRMTVRQHRATAPQEG</sequence>
<evidence type="ECO:0000313" key="4">
    <source>
        <dbReference type="EMBL" id="MDD7971022.1"/>
    </source>
</evidence>
<name>A0ABT5T7B4_9RHOB</name>
<accession>A0ABT5T7B4</accession>
<dbReference type="Pfam" id="PF06808">
    <property type="entry name" value="DctM"/>
    <property type="match status" value="1"/>
</dbReference>
<feature type="transmembrane region" description="Helical" evidence="2">
    <location>
        <begin position="158"/>
        <end position="183"/>
    </location>
</feature>
<protein>
    <submittedName>
        <fullName evidence="4">TRAP transporter fused permease subunit</fullName>
    </submittedName>
</protein>
<feature type="domain" description="TRAP C4-dicarboxylate transport system permease DctM subunit" evidence="3">
    <location>
        <begin position="103"/>
        <end position="540"/>
    </location>
</feature>
<comment type="caution">
    <text evidence="4">The sequence shown here is derived from an EMBL/GenBank/DDBJ whole genome shotgun (WGS) entry which is preliminary data.</text>
</comment>
<reference evidence="4" key="1">
    <citation type="submission" date="2023-02" db="EMBL/GenBank/DDBJ databases">
        <title>Description of Roseinatronobacter alkalisoli sp. nov., an alkaliphilic bacerium isolated from soda soil.</title>
        <authorList>
            <person name="Wei W."/>
        </authorList>
    </citation>
    <scope>NUCLEOTIDE SEQUENCE</scope>
    <source>
        <strain evidence="4">HJB301</strain>
    </source>
</reference>
<dbReference type="InterPro" id="IPR011853">
    <property type="entry name" value="TRAP_DctM-Dct_fused"/>
</dbReference>
<feature type="transmembrane region" description="Helical" evidence="2">
    <location>
        <begin position="90"/>
        <end position="107"/>
    </location>
</feature>
<feature type="transmembrane region" description="Helical" evidence="2">
    <location>
        <begin position="114"/>
        <end position="131"/>
    </location>
</feature>
<keyword evidence="1" id="KW-0997">Cell inner membrane</keyword>
<feature type="transmembrane region" description="Helical" evidence="2">
    <location>
        <begin position="435"/>
        <end position="461"/>
    </location>
</feature>
<dbReference type="InterPro" id="IPR010656">
    <property type="entry name" value="DctM"/>
</dbReference>
<evidence type="ECO:0000256" key="1">
    <source>
        <dbReference type="RuleBase" id="RU369079"/>
    </source>
</evidence>
<comment type="subcellular location">
    <subcellularLocation>
        <location evidence="1">Cell inner membrane</location>
        <topology evidence="1">Multi-pass membrane protein</topology>
    </subcellularLocation>
</comment>
<evidence type="ECO:0000313" key="5">
    <source>
        <dbReference type="Proteomes" id="UP001431784"/>
    </source>
</evidence>
<feature type="transmembrane region" description="Helical" evidence="2">
    <location>
        <begin position="395"/>
        <end position="415"/>
    </location>
</feature>
<feature type="transmembrane region" description="Helical" evidence="2">
    <location>
        <begin position="547"/>
        <end position="566"/>
    </location>
</feature>
<keyword evidence="1" id="KW-0813">Transport</keyword>
<feature type="transmembrane region" description="Helical" evidence="2">
    <location>
        <begin position="518"/>
        <end position="535"/>
    </location>
</feature>
<dbReference type="EMBL" id="JAQZSM010000005">
    <property type="protein sequence ID" value="MDD7971022.1"/>
    <property type="molecule type" value="Genomic_DNA"/>
</dbReference>